<dbReference type="Gene3D" id="1.50.10.10">
    <property type="match status" value="1"/>
</dbReference>
<comment type="catalytic activity">
    <reaction evidence="1">
        <text>Endohydrolysis of (1-&gt;4)-beta-D-glucosidic linkages in cellulose, lichenin and cereal beta-D-glucans.</text>
        <dbReference type="EC" id="3.2.1.4"/>
    </reaction>
</comment>
<dbReference type="InterPro" id="IPR006311">
    <property type="entry name" value="TAT_signal"/>
</dbReference>
<evidence type="ECO:0000256" key="7">
    <source>
        <dbReference type="ARBA" id="ARBA00023326"/>
    </source>
</evidence>
<dbReference type="Proteomes" id="UP000287168">
    <property type="component" value="Unassembled WGS sequence"/>
</dbReference>
<dbReference type="PROSITE" id="PS51318">
    <property type="entry name" value="TAT"/>
    <property type="match status" value="1"/>
</dbReference>
<dbReference type="InterPro" id="IPR008928">
    <property type="entry name" value="6-hairpin_glycosidase_sf"/>
</dbReference>
<dbReference type="Pfam" id="PF01270">
    <property type="entry name" value="Glyco_hydro_8"/>
    <property type="match status" value="1"/>
</dbReference>
<evidence type="ECO:0000313" key="9">
    <source>
        <dbReference type="Proteomes" id="UP000287168"/>
    </source>
</evidence>
<dbReference type="InterPro" id="IPR002037">
    <property type="entry name" value="Glyco_hydro_8"/>
</dbReference>
<evidence type="ECO:0000256" key="4">
    <source>
        <dbReference type="ARBA" id="ARBA00022801"/>
    </source>
</evidence>
<evidence type="ECO:0000313" key="8">
    <source>
        <dbReference type="EMBL" id="RWY38850.1"/>
    </source>
</evidence>
<evidence type="ECO:0000256" key="5">
    <source>
        <dbReference type="ARBA" id="ARBA00023001"/>
    </source>
</evidence>
<keyword evidence="9" id="KW-1185">Reference proteome</keyword>
<dbReference type="GO" id="GO:0008810">
    <property type="term" value="F:cellulase activity"/>
    <property type="evidence" value="ECO:0007669"/>
    <property type="project" value="UniProtKB-EC"/>
</dbReference>
<dbReference type="EC" id="3.2.1.4" evidence="3"/>
<sequence length="348" mass="36807">MAHGSGEFRLLVAAALYGGHTGTGAAVDPAGPLLSADYPHQTRRPPVKRRRFLSTTTAALAAAAGLGLGALRPAMAQAAGDLPMSSLFLATDHPLQEAWSRWKALCLTEEGRVVDGFQDNVSHSEGQGYGLVLAAVFGDRAAADLIMSWTAENLAVRPDSLLAWRWNPASDPRVSDRNNASDGDLFYAWGMVLCGMRDNRPDLLDGAGRIAADLIRRCTAPHPDGSARRLLLPGAAGFRDAGTVVINPSYYMPRAMTDLARATGQSALESLAADGQALISALASRGPVPDWVQISAAGITAPPAQFSQNAGYEAVRVALFQIWSGLPGGLRLAPGRRQRKRPDLKAVP</sequence>
<dbReference type="InterPro" id="IPR012341">
    <property type="entry name" value="6hp_glycosidase-like_sf"/>
</dbReference>
<keyword evidence="4 8" id="KW-0378">Hydrolase</keyword>
<evidence type="ECO:0000256" key="1">
    <source>
        <dbReference type="ARBA" id="ARBA00000966"/>
    </source>
</evidence>
<accession>A0A444M8Q9</accession>
<dbReference type="AlphaFoldDB" id="A0A444M8Q9"/>
<keyword evidence="7" id="KW-0624">Polysaccharide degradation</keyword>
<gene>
    <name evidence="8" type="ORF">EP867_15040</name>
</gene>
<evidence type="ECO:0000256" key="6">
    <source>
        <dbReference type="ARBA" id="ARBA00023295"/>
    </source>
</evidence>
<evidence type="ECO:0000256" key="2">
    <source>
        <dbReference type="ARBA" id="ARBA00009209"/>
    </source>
</evidence>
<organism evidence="8 9">
    <name type="scientific">Falsigemmobacter intermedius</name>
    <dbReference type="NCBI Taxonomy" id="1553448"/>
    <lineage>
        <taxon>Bacteria</taxon>
        <taxon>Pseudomonadati</taxon>
        <taxon>Pseudomonadota</taxon>
        <taxon>Alphaproteobacteria</taxon>
        <taxon>Rhodobacterales</taxon>
        <taxon>Paracoccaceae</taxon>
        <taxon>Falsigemmobacter</taxon>
    </lineage>
</organism>
<keyword evidence="7" id="KW-0119">Carbohydrate metabolism</keyword>
<comment type="similarity">
    <text evidence="2">Belongs to the glycosyl hydrolase 8 (cellulase D) family.</text>
</comment>
<dbReference type="PRINTS" id="PR00735">
    <property type="entry name" value="GLHYDRLASE8"/>
</dbReference>
<dbReference type="SUPFAM" id="SSF48208">
    <property type="entry name" value="Six-hairpin glycosidases"/>
    <property type="match status" value="1"/>
</dbReference>
<proteinExistence type="inferred from homology"/>
<comment type="caution">
    <text evidence="8">The sequence shown here is derived from an EMBL/GenBank/DDBJ whole genome shotgun (WGS) entry which is preliminary data.</text>
</comment>
<dbReference type="GO" id="GO:0030245">
    <property type="term" value="P:cellulose catabolic process"/>
    <property type="evidence" value="ECO:0007669"/>
    <property type="project" value="UniProtKB-KW"/>
</dbReference>
<name>A0A444M8Q9_9RHOB</name>
<protein>
    <recommendedName>
        <fullName evidence="3">cellulase</fullName>
        <ecNumber evidence="3">3.2.1.4</ecNumber>
    </recommendedName>
</protein>
<dbReference type="EMBL" id="SBLC01000028">
    <property type="protein sequence ID" value="RWY38850.1"/>
    <property type="molecule type" value="Genomic_DNA"/>
</dbReference>
<keyword evidence="5" id="KW-0136">Cellulose degradation</keyword>
<reference evidence="8 9" key="1">
    <citation type="journal article" date="2015" name="Int. J. Syst. Evol. Microbiol.">
        <title>Gemmobacter intermedius sp. nov., isolated from a white stork (Ciconia ciconia).</title>
        <authorList>
            <person name="Kampfer P."/>
            <person name="Jerzak L."/>
            <person name="Wilharm G."/>
            <person name="Golke J."/>
            <person name="Busse H.J."/>
            <person name="Glaeser S.P."/>
        </authorList>
    </citation>
    <scope>NUCLEOTIDE SEQUENCE [LARGE SCALE GENOMIC DNA]</scope>
    <source>
        <strain evidence="8 9">119/4</strain>
    </source>
</reference>
<evidence type="ECO:0000256" key="3">
    <source>
        <dbReference type="ARBA" id="ARBA00012601"/>
    </source>
</evidence>
<keyword evidence="6" id="KW-0326">Glycosidase</keyword>
<dbReference type="OrthoDB" id="9766708at2"/>